<dbReference type="PANTHER" id="PTHR43857:SF1">
    <property type="entry name" value="YJGH FAMILY PROTEIN"/>
    <property type="match status" value="1"/>
</dbReference>
<protein>
    <recommendedName>
        <fullName evidence="3">Enamine deaminase RidA (YjgF/YER057c/UK114 family)</fullName>
    </recommendedName>
</protein>
<proteinExistence type="predicted"/>
<accession>A0ABN1ZJ30</accession>
<gene>
    <name evidence="1" type="ORF">GCM10009827_002880</name>
</gene>
<dbReference type="SUPFAM" id="SSF55298">
    <property type="entry name" value="YjgF-like"/>
    <property type="match status" value="3"/>
</dbReference>
<evidence type="ECO:0008006" key="3">
    <source>
        <dbReference type="Google" id="ProtNLM"/>
    </source>
</evidence>
<keyword evidence="2" id="KW-1185">Reference proteome</keyword>
<name>A0ABN1ZJ30_9ACTN</name>
<evidence type="ECO:0000313" key="2">
    <source>
        <dbReference type="Proteomes" id="UP001501470"/>
    </source>
</evidence>
<organism evidence="1 2">
    <name type="scientific">Dactylosporangium maewongense</name>
    <dbReference type="NCBI Taxonomy" id="634393"/>
    <lineage>
        <taxon>Bacteria</taxon>
        <taxon>Bacillati</taxon>
        <taxon>Actinomycetota</taxon>
        <taxon>Actinomycetes</taxon>
        <taxon>Micromonosporales</taxon>
        <taxon>Micromonosporaceae</taxon>
        <taxon>Dactylosporangium</taxon>
    </lineage>
</organism>
<dbReference type="PANTHER" id="PTHR43857">
    <property type="entry name" value="BLR7761 PROTEIN"/>
    <property type="match status" value="1"/>
</dbReference>
<dbReference type="EMBL" id="BAAAQD010000001">
    <property type="protein sequence ID" value="GAA1499695.1"/>
    <property type="molecule type" value="Genomic_DNA"/>
</dbReference>
<dbReference type="Gene3D" id="3.30.1330.40">
    <property type="entry name" value="RutC-like"/>
    <property type="match status" value="2"/>
</dbReference>
<dbReference type="Proteomes" id="UP001501470">
    <property type="component" value="Unassembled WGS sequence"/>
</dbReference>
<dbReference type="CDD" id="cd00448">
    <property type="entry name" value="YjgF_YER057c_UK114_family"/>
    <property type="match status" value="1"/>
</dbReference>
<evidence type="ECO:0000313" key="1">
    <source>
        <dbReference type="EMBL" id="GAA1499695.1"/>
    </source>
</evidence>
<dbReference type="RefSeq" id="WP_344498622.1">
    <property type="nucleotide sequence ID" value="NZ_BAAAQD010000001.1"/>
</dbReference>
<comment type="caution">
    <text evidence="1">The sequence shown here is derived from an EMBL/GenBank/DDBJ whole genome shotgun (WGS) entry which is preliminary data.</text>
</comment>
<sequence>MTTYLPGIAGPDPATVYASAARHLADAGFGPGDVVHVAEYVTATAPPGARERFLDGHRVPVSVVPVAGFPDPGHRFAVELTAHPGGGEAIAGGLLRAAGDLVHLPSVHTTTGAFRDQYRWCLVRLGELLQAAGLGLDALVRTTDFTATTTRAEYPRCGRPRRDLLGPVFPGAAGILVDNPVEAGAMVSIDALAGRGPLRSFNPGWDRYDTLTYVPGVVAGETLVMSGFGALDPETQLALHEGDLLMQAHYLYDSVDLVLQAAGRGTVTRLLEYVTPAAAADYPKLAAVRAERYPDAAVTSVVCSALLRPEFLIEVVPTAVLA</sequence>
<reference evidence="1 2" key="1">
    <citation type="journal article" date="2019" name="Int. J. Syst. Evol. Microbiol.">
        <title>The Global Catalogue of Microorganisms (GCM) 10K type strain sequencing project: providing services to taxonomists for standard genome sequencing and annotation.</title>
        <authorList>
            <consortium name="The Broad Institute Genomics Platform"/>
            <consortium name="The Broad Institute Genome Sequencing Center for Infectious Disease"/>
            <person name="Wu L."/>
            <person name="Ma J."/>
        </authorList>
    </citation>
    <scope>NUCLEOTIDE SEQUENCE [LARGE SCALE GENOMIC DNA]</scope>
    <source>
        <strain evidence="1 2">JCM 15933</strain>
    </source>
</reference>
<dbReference type="InterPro" id="IPR035959">
    <property type="entry name" value="RutC-like_sf"/>
</dbReference>